<dbReference type="PANTHER" id="PTHR48013:SF9">
    <property type="entry name" value="DUAL SPECIFICITY MITOGEN-ACTIVATED PROTEIN KINASE KINASE 5"/>
    <property type="match status" value="1"/>
</dbReference>
<evidence type="ECO:0000313" key="13">
    <source>
        <dbReference type="Proteomes" id="UP000663843"/>
    </source>
</evidence>
<accession>A0A8H3B196</accession>
<dbReference type="Proteomes" id="UP000663843">
    <property type="component" value="Unassembled WGS sequence"/>
</dbReference>
<dbReference type="GO" id="GO:0004708">
    <property type="term" value="F:MAP kinase kinase activity"/>
    <property type="evidence" value="ECO:0007669"/>
    <property type="project" value="UniProtKB-EC"/>
</dbReference>
<dbReference type="PROSITE" id="PS50011">
    <property type="entry name" value="PROTEIN_KINASE_DOM"/>
    <property type="match status" value="1"/>
</dbReference>
<proteinExistence type="inferred from homology"/>
<evidence type="ECO:0000256" key="9">
    <source>
        <dbReference type="ARBA" id="ARBA00051693"/>
    </source>
</evidence>
<keyword evidence="2" id="KW-0547">Nucleotide-binding</keyword>
<comment type="similarity">
    <text evidence="5">Belongs to the protein kinase superfamily. STE Ser/Thr protein kinase family. MAP kinase kinase subfamily.</text>
</comment>
<evidence type="ECO:0000256" key="7">
    <source>
        <dbReference type="ARBA" id="ARBA00049014"/>
    </source>
</evidence>
<evidence type="ECO:0000256" key="4">
    <source>
        <dbReference type="ARBA" id="ARBA00022840"/>
    </source>
</evidence>
<feature type="domain" description="Protein kinase" evidence="11">
    <location>
        <begin position="1"/>
        <end position="135"/>
    </location>
</feature>
<name>A0A8H3B196_9AGAM</name>
<feature type="non-terminal residue" evidence="12">
    <location>
        <position position="1"/>
    </location>
</feature>
<feature type="region of interest" description="Disordered" evidence="10">
    <location>
        <begin position="221"/>
        <end position="240"/>
    </location>
</feature>
<dbReference type="Pfam" id="PF11951">
    <property type="entry name" value="Fungal_trans_2"/>
    <property type="match status" value="1"/>
</dbReference>
<evidence type="ECO:0000256" key="5">
    <source>
        <dbReference type="ARBA" id="ARBA00038035"/>
    </source>
</evidence>
<comment type="catalytic activity">
    <reaction evidence="7">
        <text>L-seryl-[protein] + ATP = O-phospho-L-seryl-[protein] + ADP + H(+)</text>
        <dbReference type="Rhea" id="RHEA:17989"/>
        <dbReference type="Rhea" id="RHEA-COMP:9863"/>
        <dbReference type="Rhea" id="RHEA-COMP:11604"/>
        <dbReference type="ChEBI" id="CHEBI:15378"/>
        <dbReference type="ChEBI" id="CHEBI:29999"/>
        <dbReference type="ChEBI" id="CHEBI:30616"/>
        <dbReference type="ChEBI" id="CHEBI:83421"/>
        <dbReference type="ChEBI" id="CHEBI:456216"/>
        <dbReference type="EC" id="2.7.12.2"/>
    </reaction>
</comment>
<dbReference type="GO" id="GO:0005524">
    <property type="term" value="F:ATP binding"/>
    <property type="evidence" value="ECO:0007669"/>
    <property type="project" value="UniProtKB-KW"/>
</dbReference>
<evidence type="ECO:0000256" key="2">
    <source>
        <dbReference type="ARBA" id="ARBA00022741"/>
    </source>
</evidence>
<dbReference type="EC" id="2.7.12.2" evidence="6"/>
<dbReference type="Gene3D" id="1.10.510.10">
    <property type="entry name" value="Transferase(Phosphotransferase) domain 1"/>
    <property type="match status" value="1"/>
</dbReference>
<dbReference type="InterPro" id="IPR000719">
    <property type="entry name" value="Prot_kinase_dom"/>
</dbReference>
<dbReference type="InterPro" id="IPR011009">
    <property type="entry name" value="Kinase-like_dom_sf"/>
</dbReference>
<evidence type="ECO:0000256" key="8">
    <source>
        <dbReference type="ARBA" id="ARBA00049299"/>
    </source>
</evidence>
<evidence type="ECO:0000256" key="10">
    <source>
        <dbReference type="SAM" id="MobiDB-lite"/>
    </source>
</evidence>
<comment type="catalytic activity">
    <reaction evidence="8">
        <text>L-threonyl-[protein] + ATP = O-phospho-L-threonyl-[protein] + ADP + H(+)</text>
        <dbReference type="Rhea" id="RHEA:46608"/>
        <dbReference type="Rhea" id="RHEA-COMP:11060"/>
        <dbReference type="Rhea" id="RHEA-COMP:11605"/>
        <dbReference type="ChEBI" id="CHEBI:15378"/>
        <dbReference type="ChEBI" id="CHEBI:30013"/>
        <dbReference type="ChEBI" id="CHEBI:30616"/>
        <dbReference type="ChEBI" id="CHEBI:61977"/>
        <dbReference type="ChEBI" id="CHEBI:456216"/>
        <dbReference type="EC" id="2.7.12.2"/>
    </reaction>
</comment>
<dbReference type="PANTHER" id="PTHR48013">
    <property type="entry name" value="DUAL SPECIFICITY MITOGEN-ACTIVATED PROTEIN KINASE KINASE 5-RELATED"/>
    <property type="match status" value="1"/>
</dbReference>
<comment type="caution">
    <text evidence="12">The sequence shown here is derived from an EMBL/GenBank/DDBJ whole genome shotgun (WGS) entry which is preliminary data.</text>
</comment>
<evidence type="ECO:0000256" key="1">
    <source>
        <dbReference type="ARBA" id="ARBA00022679"/>
    </source>
</evidence>
<dbReference type="SUPFAM" id="SSF56112">
    <property type="entry name" value="Protein kinase-like (PK-like)"/>
    <property type="match status" value="1"/>
</dbReference>
<organism evidence="12 13">
    <name type="scientific">Rhizoctonia solani</name>
    <dbReference type="NCBI Taxonomy" id="456999"/>
    <lineage>
        <taxon>Eukaryota</taxon>
        <taxon>Fungi</taxon>
        <taxon>Dikarya</taxon>
        <taxon>Basidiomycota</taxon>
        <taxon>Agaricomycotina</taxon>
        <taxon>Agaricomycetes</taxon>
        <taxon>Cantharellales</taxon>
        <taxon>Ceratobasidiaceae</taxon>
        <taxon>Rhizoctonia</taxon>
    </lineage>
</organism>
<keyword evidence="3" id="KW-0418">Kinase</keyword>
<protein>
    <recommendedName>
        <fullName evidence="6">mitogen-activated protein kinase kinase</fullName>
        <ecNumber evidence="6">2.7.12.2</ecNumber>
    </recommendedName>
</protein>
<dbReference type="EMBL" id="CAJMWT010002508">
    <property type="protein sequence ID" value="CAE6445327.1"/>
    <property type="molecule type" value="Genomic_DNA"/>
</dbReference>
<sequence>VHGDLKAVNVLVSSDGIARLSDFDFSIMSGVSSLVFSESSNSRTGSLRWAAPEILLEEVRTRTTESDVYALGMTMLEIFTGEVPYPDCRTEIGVIRTVERGALPARPLEKLPAATAARIPNPKHSIKEDQAAPSTEAISANEISGATTLLIGPSNITQQASGITRDGSAGTSTRDFDYLNWSAGVFDPRHPHDGPSIHHGPAPSIPPASVHTTVRYIPIPSANPVDQIPTPPSEGSMNKSTGRRLMAVPSQACLAGSRFDPVRHRVTPPLTPKGPDLRLRVVSGPVRRKGQTCRIERGQSLVTSSRSHSLEWPSSYLDDKPEVRDPENLETRLLNELVLDRRAESNTIPFLVHGFVSWSTLFLFETTDILPIVADHIRRSDSFDPGTRQKMLLISSASLVISESTHHDSPELTTLHKQLVDRVLEARARSDVDMTRELALATMEHSHQARSLASVLSVMDLYAPIFRRACPGPTEGLINLRRCLYKLDVHLKHYASLDILQSAITHRPMFFRYDLDFLSPQEEEDIHKFGTRTGLRWLYGLPDQLTFVLARINNLFEDFGDRADPATIQALEKEIAACRPVISAGPGIDPIMNIGRATVQESWIMAARVYLYMVLCGANSSDPRVVKVQNAFMRLLIGVKPRRNPDSFLILPIAILGVAASSPADRMALLARLRGVSECIRPGTVGNDIVRMLNDIWAHTTERPAVWADLRNACLRVTGM</sequence>
<dbReference type="Pfam" id="PF07714">
    <property type="entry name" value="PK_Tyr_Ser-Thr"/>
    <property type="match status" value="1"/>
</dbReference>
<comment type="catalytic activity">
    <reaction evidence="9">
        <text>L-tyrosyl-[protein] + ATP = O-phospho-L-tyrosyl-[protein] + ADP + H(+)</text>
        <dbReference type="Rhea" id="RHEA:10596"/>
        <dbReference type="Rhea" id="RHEA-COMP:10136"/>
        <dbReference type="Rhea" id="RHEA-COMP:20101"/>
        <dbReference type="ChEBI" id="CHEBI:15378"/>
        <dbReference type="ChEBI" id="CHEBI:30616"/>
        <dbReference type="ChEBI" id="CHEBI:46858"/>
        <dbReference type="ChEBI" id="CHEBI:61978"/>
        <dbReference type="ChEBI" id="CHEBI:456216"/>
        <dbReference type="EC" id="2.7.12.2"/>
    </reaction>
</comment>
<keyword evidence="4" id="KW-0067">ATP-binding</keyword>
<evidence type="ECO:0000259" key="11">
    <source>
        <dbReference type="PROSITE" id="PS50011"/>
    </source>
</evidence>
<dbReference type="InterPro" id="IPR001245">
    <property type="entry name" value="Ser-Thr/Tyr_kinase_cat_dom"/>
</dbReference>
<evidence type="ECO:0000313" key="12">
    <source>
        <dbReference type="EMBL" id="CAE6445327.1"/>
    </source>
</evidence>
<dbReference type="InterPro" id="IPR021858">
    <property type="entry name" value="Fun_TF"/>
</dbReference>
<reference evidence="12" key="1">
    <citation type="submission" date="2021-01" db="EMBL/GenBank/DDBJ databases">
        <authorList>
            <person name="Kaushik A."/>
        </authorList>
    </citation>
    <scope>NUCLEOTIDE SEQUENCE</scope>
    <source>
        <strain evidence="12">AG2-2IIIB</strain>
    </source>
</reference>
<evidence type="ECO:0000256" key="3">
    <source>
        <dbReference type="ARBA" id="ARBA00022777"/>
    </source>
</evidence>
<gene>
    <name evidence="12" type="ORF">RDB_LOCUS80133</name>
</gene>
<keyword evidence="1" id="KW-0808">Transferase</keyword>
<evidence type="ECO:0000256" key="6">
    <source>
        <dbReference type="ARBA" id="ARBA00038999"/>
    </source>
</evidence>
<dbReference type="AlphaFoldDB" id="A0A8H3B196"/>